<dbReference type="PANTHER" id="PTHR36928">
    <property type="entry name" value="PHOSPHATASE YCDX-RELATED"/>
    <property type="match status" value="1"/>
</dbReference>
<accession>A0ABV8PZE8</accession>
<evidence type="ECO:0000259" key="1">
    <source>
        <dbReference type="SMART" id="SM00481"/>
    </source>
</evidence>
<dbReference type="Gene3D" id="3.20.20.140">
    <property type="entry name" value="Metal-dependent hydrolases"/>
    <property type="match status" value="1"/>
</dbReference>
<dbReference type="InterPro" id="IPR022311">
    <property type="entry name" value="PolX-like"/>
</dbReference>
<dbReference type="EMBL" id="JBHSDC010000022">
    <property type="protein sequence ID" value="MFC4232379.1"/>
    <property type="molecule type" value="Genomic_DNA"/>
</dbReference>
<dbReference type="Gene3D" id="1.10.150.20">
    <property type="entry name" value="5' to 3' exonuclease, C-terminal subdomain"/>
    <property type="match status" value="1"/>
</dbReference>
<dbReference type="Proteomes" id="UP001595906">
    <property type="component" value="Unassembled WGS sequence"/>
</dbReference>
<dbReference type="SUPFAM" id="SSF47781">
    <property type="entry name" value="RuvA domain 2-like"/>
    <property type="match status" value="1"/>
</dbReference>
<dbReference type="SUPFAM" id="SSF89550">
    <property type="entry name" value="PHP domain-like"/>
    <property type="match status" value="1"/>
</dbReference>
<feature type="domain" description="DNA-directed DNA polymerase X" evidence="2">
    <location>
        <begin position="1"/>
        <end position="296"/>
    </location>
</feature>
<name>A0ABV8PZE8_9BACT</name>
<comment type="caution">
    <text evidence="3">The sequence shown here is derived from an EMBL/GenBank/DDBJ whole genome shotgun (WGS) entry which is preliminary data.</text>
</comment>
<dbReference type="InterPro" id="IPR010994">
    <property type="entry name" value="RuvA_2-like"/>
</dbReference>
<dbReference type="InterPro" id="IPR027421">
    <property type="entry name" value="DNA_pol_lamdba_lyase_dom_sf"/>
</dbReference>
<dbReference type="SMART" id="SM00483">
    <property type="entry name" value="POLXc"/>
    <property type="match status" value="1"/>
</dbReference>
<dbReference type="Pfam" id="PF14520">
    <property type="entry name" value="HHH_5"/>
    <property type="match status" value="1"/>
</dbReference>
<dbReference type="SUPFAM" id="SSF47802">
    <property type="entry name" value="DNA polymerase beta, N-terminal domain-like"/>
    <property type="match status" value="1"/>
</dbReference>
<organism evidence="3 4">
    <name type="scientific">Parasediminibacterium paludis</name>
    <dbReference type="NCBI Taxonomy" id="908966"/>
    <lineage>
        <taxon>Bacteria</taxon>
        <taxon>Pseudomonadati</taxon>
        <taxon>Bacteroidota</taxon>
        <taxon>Chitinophagia</taxon>
        <taxon>Chitinophagales</taxon>
        <taxon>Chitinophagaceae</taxon>
        <taxon>Parasediminibacterium</taxon>
    </lineage>
</organism>
<reference evidence="4" key="1">
    <citation type="journal article" date="2019" name="Int. J. Syst. Evol. Microbiol.">
        <title>The Global Catalogue of Microorganisms (GCM) 10K type strain sequencing project: providing services to taxonomists for standard genome sequencing and annotation.</title>
        <authorList>
            <consortium name="The Broad Institute Genomics Platform"/>
            <consortium name="The Broad Institute Genome Sequencing Center for Infectious Disease"/>
            <person name="Wu L."/>
            <person name="Ma J."/>
        </authorList>
    </citation>
    <scope>NUCLEOTIDE SEQUENCE [LARGE SCALE GENOMIC DNA]</scope>
    <source>
        <strain evidence="4">CECT 8010</strain>
    </source>
</reference>
<dbReference type="PANTHER" id="PTHR36928:SF1">
    <property type="entry name" value="PHOSPHATASE YCDX-RELATED"/>
    <property type="match status" value="1"/>
</dbReference>
<dbReference type="Gene3D" id="1.10.150.110">
    <property type="entry name" value="DNA polymerase beta, N-terminal domain-like"/>
    <property type="match status" value="1"/>
</dbReference>
<dbReference type="PIRSF" id="PIRSF005047">
    <property type="entry name" value="UCP005047_YshC"/>
    <property type="match status" value="1"/>
</dbReference>
<dbReference type="CDD" id="cd07436">
    <property type="entry name" value="PHP_PolX"/>
    <property type="match status" value="1"/>
</dbReference>
<feature type="domain" description="Polymerase/histidinol phosphatase N-terminal" evidence="1">
    <location>
        <begin position="320"/>
        <end position="399"/>
    </location>
</feature>
<dbReference type="RefSeq" id="WP_379014209.1">
    <property type="nucleotide sequence ID" value="NZ_JBHSDC010000022.1"/>
</dbReference>
<gene>
    <name evidence="3" type="ORF">ACFOW1_10785</name>
</gene>
<dbReference type="InterPro" id="IPR016195">
    <property type="entry name" value="Pol/histidinol_Pase-like"/>
</dbReference>
<dbReference type="InterPro" id="IPR010996">
    <property type="entry name" value="HHH_MUS81"/>
</dbReference>
<evidence type="ECO:0000313" key="3">
    <source>
        <dbReference type="EMBL" id="MFC4232379.1"/>
    </source>
</evidence>
<dbReference type="SMART" id="SM00481">
    <property type="entry name" value="POLIIIAc"/>
    <property type="match status" value="1"/>
</dbReference>
<evidence type="ECO:0000313" key="4">
    <source>
        <dbReference type="Proteomes" id="UP001595906"/>
    </source>
</evidence>
<dbReference type="Pfam" id="PF14716">
    <property type="entry name" value="HHH_8"/>
    <property type="match status" value="1"/>
</dbReference>
<protein>
    <submittedName>
        <fullName evidence="3">Helix-hairpin-helix domain-containing protein</fullName>
    </submittedName>
</protein>
<evidence type="ECO:0000259" key="2">
    <source>
        <dbReference type="SMART" id="SM00483"/>
    </source>
</evidence>
<dbReference type="InterPro" id="IPR002054">
    <property type="entry name" value="DNA-dir_DNA_pol_X"/>
</dbReference>
<dbReference type="InterPro" id="IPR047967">
    <property type="entry name" value="PolX_PHP"/>
</dbReference>
<dbReference type="InterPro" id="IPR050243">
    <property type="entry name" value="PHP_phosphatase"/>
</dbReference>
<sequence length="557" mass="62305">MDNYAIAENFSLLGKLMDIHGENSFKTKSYSVAAYTIEKLPSPLADLSADKIFAIRGIGKTIGEKIVEQIETGELQLLNDYLANTPPGIIEMLNIKGIGPKKISTIWKELEIETLGELLYACNENRLMLYKGFGEKTQQNIKEGIEFYLGSLGSYLYQQIEHFAHNVHAKMQALFPKETFTVTGAFRRQLEIIEKLEWVTTLDKQVLIDFLTKHQFDLVDDDGNYASFVGKENVTLGFYCVNNSAFYSTLFTTSCSAAFLNSWNNITGWDETANYDSEEAIFETANLAVIPAYLREDATIIQQAKSNSLPTIITTEDIKGIIHSHSKWSDGVNTLEEMASAAKTQGYEYLVISDHSKTAFYAQGLPEEKVLAQHMQIAEINAKMAPFKLFKSIESDILGDGSLDYDTDILKTFDIVIASIHSNLKMSEDKAMLRLINAIENPYTSILGHMTGRLLLSRGGYPVDHFKIIDACAANNVVIELNAHPRRLDIDWRWIKHALDKNVLISINPDAHAIEGYADCKYGVLVAQKAGLTAAKNLSSFNLEQFEAFVAAQHSKR</sequence>
<proteinExistence type="predicted"/>
<keyword evidence="4" id="KW-1185">Reference proteome</keyword>
<dbReference type="InterPro" id="IPR003141">
    <property type="entry name" value="Pol/His_phosphatase_N"/>
</dbReference>